<dbReference type="GO" id="GO:0004493">
    <property type="term" value="F:methylmalonyl-CoA epimerase activity"/>
    <property type="evidence" value="ECO:0007669"/>
    <property type="project" value="TreeGrafter"/>
</dbReference>
<dbReference type="Pfam" id="PF13669">
    <property type="entry name" value="Glyoxalase_4"/>
    <property type="match status" value="1"/>
</dbReference>
<dbReference type="PROSITE" id="PS51819">
    <property type="entry name" value="VOC"/>
    <property type="match status" value="1"/>
</dbReference>
<dbReference type="InterPro" id="IPR037523">
    <property type="entry name" value="VOC_core"/>
</dbReference>
<protein>
    <recommendedName>
        <fullName evidence="2">VOC domain-containing protein</fullName>
    </recommendedName>
</protein>
<dbReference type="AlphaFoldDB" id="A0A2V1JLB9"/>
<gene>
    <name evidence="3" type="ORF">LG34_16395</name>
</gene>
<proteinExistence type="predicted"/>
<dbReference type="PANTHER" id="PTHR43048:SF3">
    <property type="entry name" value="METHYLMALONYL-COA EPIMERASE, MITOCHONDRIAL"/>
    <property type="match status" value="1"/>
</dbReference>
<dbReference type="EMBL" id="JRFU01000216">
    <property type="protein sequence ID" value="PWE85352.1"/>
    <property type="molecule type" value="Genomic_DNA"/>
</dbReference>
<dbReference type="Proteomes" id="UP000245288">
    <property type="component" value="Unassembled WGS sequence"/>
</dbReference>
<dbReference type="GO" id="GO:0046491">
    <property type="term" value="P:L-methylmalonyl-CoA metabolic process"/>
    <property type="evidence" value="ECO:0007669"/>
    <property type="project" value="TreeGrafter"/>
</dbReference>
<comment type="caution">
    <text evidence="3">The sequence shown here is derived from an EMBL/GenBank/DDBJ whole genome shotgun (WGS) entry which is preliminary data.</text>
</comment>
<evidence type="ECO:0000259" key="2">
    <source>
        <dbReference type="PROSITE" id="PS51819"/>
    </source>
</evidence>
<organism evidence="3 4">
    <name type="scientific">Eubacterium ramulus</name>
    <dbReference type="NCBI Taxonomy" id="39490"/>
    <lineage>
        <taxon>Bacteria</taxon>
        <taxon>Bacillati</taxon>
        <taxon>Bacillota</taxon>
        <taxon>Clostridia</taxon>
        <taxon>Eubacteriales</taxon>
        <taxon>Eubacteriaceae</taxon>
        <taxon>Eubacterium</taxon>
    </lineage>
</organism>
<dbReference type="GO" id="GO:0046872">
    <property type="term" value="F:metal ion binding"/>
    <property type="evidence" value="ECO:0007669"/>
    <property type="project" value="UniProtKB-KW"/>
</dbReference>
<dbReference type="Gene3D" id="3.10.180.10">
    <property type="entry name" value="2,3-Dihydroxybiphenyl 1,2-Dioxygenase, domain 1"/>
    <property type="match status" value="1"/>
</dbReference>
<dbReference type="InterPro" id="IPR051785">
    <property type="entry name" value="MMCE/EMCE_epimerase"/>
</dbReference>
<dbReference type="OrthoDB" id="9788468at2"/>
<name>A0A2V1JLB9_EUBRA</name>
<evidence type="ECO:0000256" key="1">
    <source>
        <dbReference type="ARBA" id="ARBA00022723"/>
    </source>
</evidence>
<feature type="domain" description="VOC" evidence="2">
    <location>
        <begin position="7"/>
        <end position="154"/>
    </location>
</feature>
<keyword evidence="4" id="KW-1185">Reference proteome</keyword>
<dbReference type="RefSeq" id="WP_109216915.1">
    <property type="nucleotide sequence ID" value="NZ_CABMEW010000001.1"/>
</dbReference>
<dbReference type="InterPro" id="IPR029068">
    <property type="entry name" value="Glyas_Bleomycin-R_OHBP_Dase"/>
</dbReference>
<sequence length="162" mass="17926">MAGQISKITQIGMVTADLDKMVKYYEEMLGVGPWTVVADTKKGIGAPATNTKVNGKRVDFDVKVAICMLDGFELEIIQPMDDKSIYAEHLKKHGEGVINHIAIVTPDNAKFREVMKANGIKSCQKGDVDPALGQSWDYYDGSQYFGTIFELHDKNPVPDDED</sequence>
<accession>A0A2V1JLB9</accession>
<evidence type="ECO:0000313" key="3">
    <source>
        <dbReference type="EMBL" id="PWE85352.1"/>
    </source>
</evidence>
<dbReference type="PANTHER" id="PTHR43048">
    <property type="entry name" value="METHYLMALONYL-COA EPIMERASE"/>
    <property type="match status" value="1"/>
</dbReference>
<dbReference type="SUPFAM" id="SSF54593">
    <property type="entry name" value="Glyoxalase/Bleomycin resistance protein/Dihydroxybiphenyl dioxygenase"/>
    <property type="match status" value="1"/>
</dbReference>
<reference evidence="3 4" key="1">
    <citation type="submission" date="2014-09" db="EMBL/GenBank/DDBJ databases">
        <title>Butyrate-producing bacteria isolated from human gut.</title>
        <authorList>
            <person name="Zhang Q."/>
            <person name="Zhao L."/>
        </authorList>
    </citation>
    <scope>NUCLEOTIDE SEQUENCE [LARGE SCALE GENOMIC DNA]</scope>
    <source>
        <strain evidence="3 4">21</strain>
    </source>
</reference>
<evidence type="ECO:0000313" key="4">
    <source>
        <dbReference type="Proteomes" id="UP000245288"/>
    </source>
</evidence>
<keyword evidence="1" id="KW-0479">Metal-binding</keyword>